<dbReference type="InterPro" id="IPR056798">
    <property type="entry name" value="ADH_Fe_C"/>
</dbReference>
<evidence type="ECO:0000256" key="2">
    <source>
        <dbReference type="ARBA" id="ARBA00007358"/>
    </source>
</evidence>
<comment type="caution">
    <text evidence="7">The sequence shown here is derived from an EMBL/GenBank/DDBJ whole genome shotgun (WGS) entry which is preliminary data.</text>
</comment>
<dbReference type="AlphaFoldDB" id="A0A6B2R5G2"/>
<dbReference type="PROSITE" id="PS00913">
    <property type="entry name" value="ADH_IRON_1"/>
    <property type="match status" value="1"/>
</dbReference>
<proteinExistence type="inferred from homology"/>
<dbReference type="GO" id="GO:0046872">
    <property type="term" value="F:metal ion binding"/>
    <property type="evidence" value="ECO:0007669"/>
    <property type="project" value="InterPro"/>
</dbReference>
<dbReference type="InterPro" id="IPR018211">
    <property type="entry name" value="ADH_Fe_CS"/>
</dbReference>
<feature type="domain" description="Alcohol dehydrogenase iron-type/glycerol dehydrogenase GldA" evidence="5">
    <location>
        <begin position="8"/>
        <end position="175"/>
    </location>
</feature>
<keyword evidence="4" id="KW-0520">NAD</keyword>
<evidence type="ECO:0000256" key="4">
    <source>
        <dbReference type="ARBA" id="ARBA00023027"/>
    </source>
</evidence>
<sequence length="371" mass="39754">MSILSFNTKVHFGHGERSKLLAETQANRMSRPLFVTDRGVIDAGVFAMATESLTDDLTKVIFDRTPPNPTEDAVELATAMFHAEKCDGVIGIGGGATMDLAKAVAVLAGQAAPLWEYCNRHPAPRPIHQPPPLLLMPTTAGSGSEVGRSAVIVFRNGVKAGIGCPQIVTAAICDPELTLTLPQYMTAATGMDAMSHCVETFCSPMVNPPADAIAIDGIKRMFSSIERATYEGGDRDARWNMMMGALEGAICFQKGLGAVHSVSHALGALGYHHGTLNAIMLPHVLRMNAPYILDKMSIMSAAMGLPVDVQLPLVFARLNQRLGLPEGLSDLGVKQEIFNDIATAALADNAHKTNPFVLTHQDYVELLKQAW</sequence>
<dbReference type="GO" id="GO:0004022">
    <property type="term" value="F:alcohol dehydrogenase (NAD+) activity"/>
    <property type="evidence" value="ECO:0007669"/>
    <property type="project" value="TreeGrafter"/>
</dbReference>
<dbReference type="Gene3D" id="3.40.50.1970">
    <property type="match status" value="1"/>
</dbReference>
<dbReference type="InterPro" id="IPR001670">
    <property type="entry name" value="ADH_Fe/GldA"/>
</dbReference>
<evidence type="ECO:0000259" key="6">
    <source>
        <dbReference type="Pfam" id="PF25137"/>
    </source>
</evidence>
<dbReference type="SUPFAM" id="SSF56796">
    <property type="entry name" value="Dehydroquinate synthase-like"/>
    <property type="match status" value="1"/>
</dbReference>
<evidence type="ECO:0000259" key="5">
    <source>
        <dbReference type="Pfam" id="PF00465"/>
    </source>
</evidence>
<dbReference type="Pfam" id="PF25137">
    <property type="entry name" value="ADH_Fe_C"/>
    <property type="match status" value="1"/>
</dbReference>
<keyword evidence="3" id="KW-0560">Oxidoreductase</keyword>
<comment type="similarity">
    <text evidence="2">Belongs to the iron-containing alcohol dehydrogenase family.</text>
</comment>
<comment type="cofactor">
    <cofactor evidence="1">
        <name>Fe cation</name>
        <dbReference type="ChEBI" id="CHEBI:24875"/>
    </cofactor>
</comment>
<gene>
    <name evidence="7" type="ORF">G3I67_04995</name>
</gene>
<protein>
    <submittedName>
        <fullName evidence="7">Iron-containing alcohol dehydrogenase</fullName>
    </submittedName>
</protein>
<feature type="domain" description="Fe-containing alcohol dehydrogenase-like C-terminal" evidence="6">
    <location>
        <begin position="186"/>
        <end position="371"/>
    </location>
</feature>
<evidence type="ECO:0000256" key="1">
    <source>
        <dbReference type="ARBA" id="ARBA00001962"/>
    </source>
</evidence>
<dbReference type="Gene3D" id="1.20.1090.10">
    <property type="entry name" value="Dehydroquinate synthase-like - alpha domain"/>
    <property type="match status" value="1"/>
</dbReference>
<dbReference type="FunFam" id="3.40.50.1970:FF:000003">
    <property type="entry name" value="Alcohol dehydrogenase, iron-containing"/>
    <property type="match status" value="1"/>
</dbReference>
<dbReference type="RefSeq" id="WP_163652182.1">
    <property type="nucleotide sequence ID" value="NZ_JAAGRN010000003.1"/>
</dbReference>
<dbReference type="EMBL" id="JAAGRN010000003">
    <property type="protein sequence ID" value="NDY82585.1"/>
    <property type="molecule type" value="Genomic_DNA"/>
</dbReference>
<organism evidence="7">
    <name type="scientific">Sheuella amnicola</name>
    <dbReference type="NCBI Taxonomy" id="2707330"/>
    <lineage>
        <taxon>Bacteria</taxon>
        <taxon>Pseudomonadati</taxon>
        <taxon>Pseudomonadota</taxon>
        <taxon>Betaproteobacteria</taxon>
        <taxon>Burkholderiales</taxon>
        <taxon>Alcaligenaceae</taxon>
        <taxon>Sheuella</taxon>
    </lineage>
</organism>
<dbReference type="InterPro" id="IPR039697">
    <property type="entry name" value="Alcohol_dehydrogenase_Fe"/>
</dbReference>
<name>A0A6B2R5G2_9BURK</name>
<evidence type="ECO:0000256" key="3">
    <source>
        <dbReference type="ARBA" id="ARBA00023002"/>
    </source>
</evidence>
<accession>A0A6B2R5G2</accession>
<reference evidence="7" key="1">
    <citation type="submission" date="2020-02" db="EMBL/GenBank/DDBJ databases">
        <authorList>
            <person name="Chen W.-M."/>
        </authorList>
    </citation>
    <scope>NUCLEOTIDE SEQUENCE</scope>
    <source>
        <strain evidence="7">NBD-18</strain>
    </source>
</reference>
<evidence type="ECO:0000313" key="7">
    <source>
        <dbReference type="EMBL" id="NDY82585.1"/>
    </source>
</evidence>
<dbReference type="CDD" id="cd14861">
    <property type="entry name" value="Fe-ADH-like"/>
    <property type="match status" value="1"/>
</dbReference>
<dbReference type="PANTHER" id="PTHR11496:SF102">
    <property type="entry name" value="ALCOHOL DEHYDROGENASE 4"/>
    <property type="match status" value="1"/>
</dbReference>
<dbReference type="Pfam" id="PF00465">
    <property type="entry name" value="Fe-ADH"/>
    <property type="match status" value="1"/>
</dbReference>
<dbReference type="PANTHER" id="PTHR11496">
    <property type="entry name" value="ALCOHOL DEHYDROGENASE"/>
    <property type="match status" value="1"/>
</dbReference>